<organism evidence="1 2">
    <name type="scientific">Austropuccinia psidii MF-1</name>
    <dbReference type="NCBI Taxonomy" id="1389203"/>
    <lineage>
        <taxon>Eukaryota</taxon>
        <taxon>Fungi</taxon>
        <taxon>Dikarya</taxon>
        <taxon>Basidiomycota</taxon>
        <taxon>Pucciniomycotina</taxon>
        <taxon>Pucciniomycetes</taxon>
        <taxon>Pucciniales</taxon>
        <taxon>Sphaerophragmiaceae</taxon>
        <taxon>Austropuccinia</taxon>
    </lineage>
</organism>
<comment type="caution">
    <text evidence="1">The sequence shown here is derived from an EMBL/GenBank/DDBJ whole genome shotgun (WGS) entry which is preliminary data.</text>
</comment>
<name>A0A9Q3BD86_9BASI</name>
<sequence>MINMEISTKWGGELEHAIECRCEELCSRGDYINEVEDIITRARIGKTWTRNPVKSKNMPNTSREDRIPVLRSQKSIIPKSLKRFSALKRKESLTKILRSLKTHQ</sequence>
<dbReference type="AlphaFoldDB" id="A0A9Q3BD86"/>
<keyword evidence="2" id="KW-1185">Reference proteome</keyword>
<dbReference type="Proteomes" id="UP000765509">
    <property type="component" value="Unassembled WGS sequence"/>
</dbReference>
<evidence type="ECO:0000313" key="1">
    <source>
        <dbReference type="EMBL" id="MBW0463411.1"/>
    </source>
</evidence>
<accession>A0A9Q3BD86</accession>
<proteinExistence type="predicted"/>
<dbReference type="EMBL" id="AVOT02000543">
    <property type="protein sequence ID" value="MBW0463411.1"/>
    <property type="molecule type" value="Genomic_DNA"/>
</dbReference>
<protein>
    <submittedName>
        <fullName evidence="1">Uncharacterized protein</fullName>
    </submittedName>
</protein>
<gene>
    <name evidence="1" type="ORF">O181_003126</name>
</gene>
<evidence type="ECO:0000313" key="2">
    <source>
        <dbReference type="Proteomes" id="UP000765509"/>
    </source>
</evidence>
<dbReference type="OrthoDB" id="2507294at2759"/>
<reference evidence="1" key="1">
    <citation type="submission" date="2021-03" db="EMBL/GenBank/DDBJ databases">
        <title>Draft genome sequence of rust myrtle Austropuccinia psidii MF-1, a brazilian biotype.</title>
        <authorList>
            <person name="Quecine M.C."/>
            <person name="Pachon D.M.R."/>
            <person name="Bonatelli M.L."/>
            <person name="Correr F.H."/>
            <person name="Franceschini L.M."/>
            <person name="Leite T.F."/>
            <person name="Margarido G.R.A."/>
            <person name="Almeida C.A."/>
            <person name="Ferrarezi J.A."/>
            <person name="Labate C.A."/>
        </authorList>
    </citation>
    <scope>NUCLEOTIDE SEQUENCE</scope>
    <source>
        <strain evidence="1">MF-1</strain>
    </source>
</reference>